<gene>
    <name evidence="2" type="ORF">LCGC14_0969870</name>
</gene>
<dbReference type="EMBL" id="LAZR01003562">
    <property type="protein sequence ID" value="KKN17038.1"/>
    <property type="molecule type" value="Genomic_DNA"/>
</dbReference>
<comment type="caution">
    <text evidence="2">The sequence shown here is derived from an EMBL/GenBank/DDBJ whole genome shotgun (WGS) entry which is preliminary data.</text>
</comment>
<sequence length="43" mass="4856">MKKKLACLKDIGLNLVLRIDSRLLGYLALSLLILFLSVWGILK</sequence>
<evidence type="ECO:0000256" key="1">
    <source>
        <dbReference type="SAM" id="Phobius"/>
    </source>
</evidence>
<feature type="transmembrane region" description="Helical" evidence="1">
    <location>
        <begin position="23"/>
        <end position="42"/>
    </location>
</feature>
<organism evidence="2">
    <name type="scientific">marine sediment metagenome</name>
    <dbReference type="NCBI Taxonomy" id="412755"/>
    <lineage>
        <taxon>unclassified sequences</taxon>
        <taxon>metagenomes</taxon>
        <taxon>ecological metagenomes</taxon>
    </lineage>
</organism>
<reference evidence="2" key="1">
    <citation type="journal article" date="2015" name="Nature">
        <title>Complex archaea that bridge the gap between prokaryotes and eukaryotes.</title>
        <authorList>
            <person name="Spang A."/>
            <person name="Saw J.H."/>
            <person name="Jorgensen S.L."/>
            <person name="Zaremba-Niedzwiedzka K."/>
            <person name="Martijn J."/>
            <person name="Lind A.E."/>
            <person name="van Eijk R."/>
            <person name="Schleper C."/>
            <person name="Guy L."/>
            <person name="Ettema T.J."/>
        </authorList>
    </citation>
    <scope>NUCLEOTIDE SEQUENCE</scope>
</reference>
<proteinExistence type="predicted"/>
<evidence type="ECO:0000313" key="2">
    <source>
        <dbReference type="EMBL" id="KKN17038.1"/>
    </source>
</evidence>
<dbReference type="AlphaFoldDB" id="A0A0F9RIC7"/>
<accession>A0A0F9RIC7</accession>
<keyword evidence="1" id="KW-1133">Transmembrane helix</keyword>
<keyword evidence="1" id="KW-0472">Membrane</keyword>
<keyword evidence="1" id="KW-0812">Transmembrane</keyword>
<protein>
    <submittedName>
        <fullName evidence="2">Uncharacterized protein</fullName>
    </submittedName>
</protein>
<name>A0A0F9RIC7_9ZZZZ</name>